<gene>
    <name evidence="2" type="ORF">UFOVP29_231</name>
</gene>
<evidence type="ECO:0000256" key="1">
    <source>
        <dbReference type="SAM" id="MobiDB-lite"/>
    </source>
</evidence>
<name>A0A6J5KPI0_9CAUD</name>
<proteinExistence type="predicted"/>
<dbReference type="EMBL" id="LR796167">
    <property type="protein sequence ID" value="CAB4123072.1"/>
    <property type="molecule type" value="Genomic_DNA"/>
</dbReference>
<feature type="region of interest" description="Disordered" evidence="1">
    <location>
        <begin position="1"/>
        <end position="25"/>
    </location>
</feature>
<organism evidence="2">
    <name type="scientific">uncultured Caudovirales phage</name>
    <dbReference type="NCBI Taxonomy" id="2100421"/>
    <lineage>
        <taxon>Viruses</taxon>
        <taxon>Duplodnaviria</taxon>
        <taxon>Heunggongvirae</taxon>
        <taxon>Uroviricota</taxon>
        <taxon>Caudoviricetes</taxon>
        <taxon>Peduoviridae</taxon>
        <taxon>Maltschvirus</taxon>
        <taxon>Maltschvirus maltsch</taxon>
    </lineage>
</organism>
<sequence length="91" mass="10704">MQYGDDNDTEPLTAPAKSATMETSGSWHTVTLENGTKFEVPVRAIFQSLYDENRKLHDMMRRMQQDHREMQGQHQRLITQMRQMQSRFDAS</sequence>
<protein>
    <submittedName>
        <fullName evidence="2">Uncharacterized protein</fullName>
    </submittedName>
</protein>
<evidence type="ECO:0000313" key="2">
    <source>
        <dbReference type="EMBL" id="CAB4123072.1"/>
    </source>
</evidence>
<reference evidence="2" key="1">
    <citation type="submission" date="2020-04" db="EMBL/GenBank/DDBJ databases">
        <authorList>
            <person name="Chiriac C."/>
            <person name="Salcher M."/>
            <person name="Ghai R."/>
            <person name="Kavagutti S V."/>
        </authorList>
    </citation>
    <scope>NUCLEOTIDE SEQUENCE</scope>
</reference>
<accession>A0A6J5KPI0</accession>